<dbReference type="EMBL" id="CP000613">
    <property type="protein sequence ID" value="ACI99340.1"/>
    <property type="molecule type" value="Genomic_DNA"/>
</dbReference>
<dbReference type="AlphaFoldDB" id="B6ITN9"/>
<dbReference type="eggNOG" id="ENOG5032Z2Q">
    <property type="taxonomic scope" value="Bacteria"/>
</dbReference>
<evidence type="ECO:0000259" key="1">
    <source>
        <dbReference type="Pfam" id="PF24732"/>
    </source>
</evidence>
<dbReference type="RefSeq" id="WP_012567125.1">
    <property type="nucleotide sequence ID" value="NC_011420.2"/>
</dbReference>
<dbReference type="STRING" id="414684.RC1_1944"/>
<dbReference type="InterPro" id="IPR035093">
    <property type="entry name" value="RelE/ParE_toxin_dom_sf"/>
</dbReference>
<gene>
    <name evidence="2" type="ordered locus">RC1_1944</name>
</gene>
<dbReference type="Pfam" id="PF24732">
    <property type="entry name" value="ParE_like"/>
    <property type="match status" value="1"/>
</dbReference>
<dbReference type="InterPro" id="IPR056925">
    <property type="entry name" value="ParE-like"/>
</dbReference>
<evidence type="ECO:0000313" key="3">
    <source>
        <dbReference type="Proteomes" id="UP000001591"/>
    </source>
</evidence>
<protein>
    <recommendedName>
        <fullName evidence="1">ParE-like toxin domain-containing protein</fullName>
    </recommendedName>
</protein>
<feature type="domain" description="ParE-like toxin" evidence="1">
    <location>
        <begin position="29"/>
        <end position="83"/>
    </location>
</feature>
<dbReference type="KEGG" id="rce:RC1_1944"/>
<dbReference type="HOGENOM" id="CLU_161929_3_0_5"/>
<accession>B6ITN9</accession>
<dbReference type="SUPFAM" id="SSF143011">
    <property type="entry name" value="RelE-like"/>
    <property type="match status" value="1"/>
</dbReference>
<evidence type="ECO:0000313" key="2">
    <source>
        <dbReference type="EMBL" id="ACI99340.1"/>
    </source>
</evidence>
<reference evidence="2 3" key="1">
    <citation type="journal article" date="2010" name="BMC Genomics">
        <title>Metabolic flexibility revealed in the genome of the cyst-forming alpha-1 proteobacterium Rhodospirillum centenum.</title>
        <authorList>
            <person name="Lu Y.K."/>
            <person name="Marden J."/>
            <person name="Han M."/>
            <person name="Swingley W.D."/>
            <person name="Mastrian S.D."/>
            <person name="Chowdhury S.R."/>
            <person name="Hao J."/>
            <person name="Helmy T."/>
            <person name="Kim S."/>
            <person name="Kurdoglu A.A."/>
            <person name="Matthies H.J."/>
            <person name="Rollo D."/>
            <person name="Stothard P."/>
            <person name="Blankenship R.E."/>
            <person name="Bauer C.E."/>
            <person name="Touchman J.W."/>
        </authorList>
    </citation>
    <scope>NUCLEOTIDE SEQUENCE [LARGE SCALE GENOMIC DNA]</scope>
    <source>
        <strain evidence="3">ATCC 51521 / SW</strain>
    </source>
</reference>
<dbReference type="OrthoDB" id="129742at2"/>
<organism evidence="2 3">
    <name type="scientific">Rhodospirillum centenum (strain ATCC 51521 / SW)</name>
    <dbReference type="NCBI Taxonomy" id="414684"/>
    <lineage>
        <taxon>Bacteria</taxon>
        <taxon>Pseudomonadati</taxon>
        <taxon>Pseudomonadota</taxon>
        <taxon>Alphaproteobacteria</taxon>
        <taxon>Rhodospirillales</taxon>
        <taxon>Rhodospirillaceae</taxon>
        <taxon>Rhodospirillum</taxon>
    </lineage>
</organism>
<sequence length="87" mass="10129">MKSQTTIDFWACYAGLPREVKRTPVRAYRLWRENPRHPGLHFKCVNVDAAVYAVRIGIHWRALGIVDGDTVTWFWIGSHADYDRLLS</sequence>
<name>B6ITN9_RHOCS</name>
<keyword evidence="3" id="KW-1185">Reference proteome</keyword>
<proteinExistence type="predicted"/>
<dbReference type="Proteomes" id="UP000001591">
    <property type="component" value="Chromosome"/>
</dbReference>